<proteinExistence type="predicted"/>
<dbReference type="Proteomes" id="UP001497525">
    <property type="component" value="Unassembled WGS sequence"/>
</dbReference>
<dbReference type="AlphaFoldDB" id="A0AAV2TD18"/>
<sequence length="516" mass="59324">MTKPKKSVPPISEQDWASEYAAMLAEEPAPQSYVQCYTENHRKQRVRKKPLDSSISVSFMEAEPLSPSKEHPEQRAIRAFTGETTDKCVIYLTATGLLEKYRPKGIEHTSFQDKFRRKIVTPAVERHIFREPLELLDFRPLLSPFVPSILQILVNSIETYCRAHSWKVMFENLEAYNESAKEALIQLVGVHTDNDVMKDICGKLSHYVKVETVRLFLNELRVKPLYLSKAHTVRLSEIPLLDFFLRPHRGVRKIVQSAMMSASCVGAHTMAFLMIHLMHAWTSTDCPPNGRLILSSIYGRLLITFNERPEFSNEDYGEGKTIESALLEVILDTCDHHFWNYLSGLKIRAAFKHALKIKPKQTCKQKMQINDKSAVVEDGSQLTSSLTDTVPNESDNEIQEIIYQPVTDVFTEEQVISGFRRDTKRSSDHSISSRRTGLSFFSLPVPQVLPFAEVQLLRPEDSRKWKARKSNSLQSKYNLGRKTSEILREIAHYRLHMSLPATRRFKQLTDEEDLEQ</sequence>
<organism evidence="1 2">
    <name type="scientific">Calicophoron daubneyi</name>
    <name type="common">Rumen fluke</name>
    <name type="synonym">Paramphistomum daubneyi</name>
    <dbReference type="NCBI Taxonomy" id="300641"/>
    <lineage>
        <taxon>Eukaryota</taxon>
        <taxon>Metazoa</taxon>
        <taxon>Spiralia</taxon>
        <taxon>Lophotrochozoa</taxon>
        <taxon>Platyhelminthes</taxon>
        <taxon>Trematoda</taxon>
        <taxon>Digenea</taxon>
        <taxon>Plagiorchiida</taxon>
        <taxon>Pronocephalata</taxon>
        <taxon>Paramphistomoidea</taxon>
        <taxon>Paramphistomidae</taxon>
        <taxon>Calicophoron</taxon>
    </lineage>
</organism>
<evidence type="ECO:0000313" key="1">
    <source>
        <dbReference type="EMBL" id="CAL5134162.1"/>
    </source>
</evidence>
<evidence type="ECO:0000313" key="2">
    <source>
        <dbReference type="Proteomes" id="UP001497525"/>
    </source>
</evidence>
<dbReference type="EMBL" id="CAXLJL010000179">
    <property type="protein sequence ID" value="CAL5134162.1"/>
    <property type="molecule type" value="Genomic_DNA"/>
</dbReference>
<protein>
    <recommendedName>
        <fullName evidence="3">Rho-GAP domain-containing protein</fullName>
    </recommendedName>
</protein>
<gene>
    <name evidence="1" type="ORF">CDAUBV1_LOCUS7385</name>
</gene>
<reference evidence="1" key="1">
    <citation type="submission" date="2024-06" db="EMBL/GenBank/DDBJ databases">
        <authorList>
            <person name="Liu X."/>
            <person name="Lenzi L."/>
            <person name="Haldenby T S."/>
            <person name="Uol C."/>
        </authorList>
    </citation>
    <scope>NUCLEOTIDE SEQUENCE</scope>
</reference>
<name>A0AAV2TD18_CALDB</name>
<comment type="caution">
    <text evidence="1">The sequence shown here is derived from an EMBL/GenBank/DDBJ whole genome shotgun (WGS) entry which is preliminary data.</text>
</comment>
<accession>A0AAV2TD18</accession>
<evidence type="ECO:0008006" key="3">
    <source>
        <dbReference type="Google" id="ProtNLM"/>
    </source>
</evidence>